<proteinExistence type="predicted"/>
<dbReference type="SUPFAM" id="SSF53756">
    <property type="entry name" value="UDP-Glycosyltransferase/glycogen phosphorylase"/>
    <property type="match status" value="1"/>
</dbReference>
<dbReference type="Pfam" id="PF00534">
    <property type="entry name" value="Glycos_transf_1"/>
    <property type="match status" value="1"/>
</dbReference>
<organism evidence="3 4">
    <name type="scientific">Marinobacter fuscus</name>
    <dbReference type="NCBI Taxonomy" id="2109942"/>
    <lineage>
        <taxon>Bacteria</taxon>
        <taxon>Pseudomonadati</taxon>
        <taxon>Pseudomonadota</taxon>
        <taxon>Gammaproteobacteria</taxon>
        <taxon>Pseudomonadales</taxon>
        <taxon>Marinobacteraceae</taxon>
        <taxon>Marinobacter</taxon>
    </lineage>
</organism>
<dbReference type="Proteomes" id="UP000239866">
    <property type="component" value="Unassembled WGS sequence"/>
</dbReference>
<dbReference type="GO" id="GO:1901135">
    <property type="term" value="P:carbohydrate derivative metabolic process"/>
    <property type="evidence" value="ECO:0007669"/>
    <property type="project" value="UniProtKB-ARBA"/>
</dbReference>
<comment type="caution">
    <text evidence="3">The sequence shown here is derived from an EMBL/GenBank/DDBJ whole genome shotgun (WGS) entry which is preliminary data.</text>
</comment>
<keyword evidence="3" id="KW-0808">Transferase</keyword>
<evidence type="ECO:0000259" key="2">
    <source>
        <dbReference type="Pfam" id="PF13439"/>
    </source>
</evidence>
<feature type="domain" description="Glycosyltransferase subfamily 4-like N-terminal" evidence="2">
    <location>
        <begin position="18"/>
        <end position="174"/>
    </location>
</feature>
<gene>
    <name evidence="3" type="ORF">C7H09_17745</name>
</gene>
<accession>A0A2T1K445</accession>
<evidence type="ECO:0000313" key="4">
    <source>
        <dbReference type="Proteomes" id="UP000239866"/>
    </source>
</evidence>
<feature type="domain" description="Glycosyl transferase family 1" evidence="1">
    <location>
        <begin position="183"/>
        <end position="347"/>
    </location>
</feature>
<evidence type="ECO:0000313" key="3">
    <source>
        <dbReference type="EMBL" id="PSF04867.1"/>
    </source>
</evidence>
<dbReference type="PANTHER" id="PTHR12526">
    <property type="entry name" value="GLYCOSYLTRANSFERASE"/>
    <property type="match status" value="1"/>
</dbReference>
<dbReference type="RefSeq" id="WP_106765226.1">
    <property type="nucleotide sequence ID" value="NZ_PXNP01000109.1"/>
</dbReference>
<dbReference type="OrthoDB" id="9775208at2"/>
<dbReference type="AlphaFoldDB" id="A0A2T1K445"/>
<keyword evidence="4" id="KW-1185">Reference proteome</keyword>
<sequence length="373" mass="40641">MSDASVKKVLHLIDTTGPGGAETVFVNLLTELEQGALKSVVVLRGNGWVADQVRRLGIEPYIIDSKGSFNFKYIKRLRELIVSQKIDLIHAHLLGSNVYGAILSLITRTPMISTFHGAVDVASKERFLRAKFAIIGWGSSVIVCVSDRLKAELARRSPLPARKLQLIYNGVDPGRFLISVPPTLRNELGIPPNAIVVVSIGNIRPAKGYEYLVASALELAVSDPEFHFIVVGHQRKELFSKLQHQMASASRPPNIHWLGYREDVVGLLKQADIFLLPSVSEGFSISTVEAMMAGVPVVATRSGGPEEIISDSTLGCLIPPANSKAITEALLKLKDRAVRKAVTEQARTAANSRFGLAGMLASYSQLYQRLIKS</sequence>
<dbReference type="GO" id="GO:0016757">
    <property type="term" value="F:glycosyltransferase activity"/>
    <property type="evidence" value="ECO:0007669"/>
    <property type="project" value="InterPro"/>
</dbReference>
<protein>
    <submittedName>
        <fullName evidence="3">Glycosyltransferase family 1 protein</fullName>
    </submittedName>
</protein>
<dbReference type="InterPro" id="IPR028098">
    <property type="entry name" value="Glyco_trans_4-like_N"/>
</dbReference>
<reference evidence="3 4" key="1">
    <citation type="submission" date="2018-03" db="EMBL/GenBank/DDBJ databases">
        <title>Marinobacter brunus sp. nov., a marine bacterium of Gamma-proteobacteria isolated from the surface seawater of the South China Sea.</title>
        <authorList>
            <person name="Cheng H."/>
            <person name="Wu Y.-H."/>
            <person name="Xamxidin M."/>
            <person name="Xu X.-W."/>
        </authorList>
    </citation>
    <scope>NUCLEOTIDE SEQUENCE [LARGE SCALE GENOMIC DNA]</scope>
    <source>
        <strain evidence="3 4">NH169-3</strain>
    </source>
</reference>
<dbReference type="Gene3D" id="3.40.50.2000">
    <property type="entry name" value="Glycogen Phosphorylase B"/>
    <property type="match status" value="2"/>
</dbReference>
<dbReference type="EMBL" id="PXNP01000109">
    <property type="protein sequence ID" value="PSF04867.1"/>
    <property type="molecule type" value="Genomic_DNA"/>
</dbReference>
<dbReference type="PANTHER" id="PTHR12526:SF630">
    <property type="entry name" value="GLYCOSYLTRANSFERASE"/>
    <property type="match status" value="1"/>
</dbReference>
<dbReference type="CDD" id="cd03801">
    <property type="entry name" value="GT4_PimA-like"/>
    <property type="match status" value="1"/>
</dbReference>
<dbReference type="InterPro" id="IPR001296">
    <property type="entry name" value="Glyco_trans_1"/>
</dbReference>
<dbReference type="Pfam" id="PF13439">
    <property type="entry name" value="Glyco_transf_4"/>
    <property type="match status" value="1"/>
</dbReference>
<evidence type="ECO:0000259" key="1">
    <source>
        <dbReference type="Pfam" id="PF00534"/>
    </source>
</evidence>
<name>A0A2T1K445_9GAMM</name>